<gene>
    <name evidence="12" type="ORF">C667_08423</name>
</gene>
<dbReference type="Pfam" id="PF08479">
    <property type="entry name" value="POTRA_2"/>
    <property type="match status" value="1"/>
</dbReference>
<proteinExistence type="inferred from homology"/>
<dbReference type="GO" id="GO:0046819">
    <property type="term" value="P:protein secretion by the type V secretion system"/>
    <property type="evidence" value="ECO:0007669"/>
    <property type="project" value="TreeGrafter"/>
</dbReference>
<feature type="chain" id="PRO_5004128520" evidence="10">
    <location>
        <begin position="33"/>
        <end position="564"/>
    </location>
</feature>
<keyword evidence="5" id="KW-0812">Transmembrane</keyword>
<dbReference type="PANTHER" id="PTHR34597:SF1">
    <property type="entry name" value="HEME_HEMOPEXIN TRANSPORTER PROTEIN HUXB"/>
    <property type="match status" value="1"/>
</dbReference>
<evidence type="ECO:0000256" key="8">
    <source>
        <dbReference type="ARBA" id="ARBA00023237"/>
    </source>
</evidence>
<dbReference type="InterPro" id="IPR005565">
    <property type="entry name" value="Hemolysn_activator_HlyB_C"/>
</dbReference>
<evidence type="ECO:0000313" key="12">
    <source>
        <dbReference type="EMBL" id="ENO97521.1"/>
    </source>
</evidence>
<keyword evidence="4" id="KW-1134">Transmembrane beta strand</keyword>
<dbReference type="Proteomes" id="UP000013047">
    <property type="component" value="Unassembled WGS sequence"/>
</dbReference>
<dbReference type="OrthoDB" id="572300at2"/>
<accession>N6YTB5</accession>
<dbReference type="InterPro" id="IPR013686">
    <property type="entry name" value="Polypept-transport_assoc_ShlB"/>
</dbReference>
<protein>
    <submittedName>
        <fullName evidence="12">Polypeptide-transport-associated domain-containing protein ShlB</fullName>
    </submittedName>
</protein>
<comment type="subcellular location">
    <subcellularLocation>
        <location evidence="1">Cell outer membrane</location>
    </subcellularLocation>
</comment>
<name>N6YTB5_9RHOO</name>
<dbReference type="GO" id="GO:0008320">
    <property type="term" value="F:protein transmembrane transporter activity"/>
    <property type="evidence" value="ECO:0007669"/>
    <property type="project" value="TreeGrafter"/>
</dbReference>
<keyword evidence="7" id="KW-0472">Membrane</keyword>
<organism evidence="12 13">
    <name type="scientific">Thauera phenylacetica B4P</name>
    <dbReference type="NCBI Taxonomy" id="1234382"/>
    <lineage>
        <taxon>Bacteria</taxon>
        <taxon>Pseudomonadati</taxon>
        <taxon>Pseudomonadota</taxon>
        <taxon>Betaproteobacteria</taxon>
        <taxon>Rhodocyclales</taxon>
        <taxon>Zoogloeaceae</taxon>
        <taxon>Thauera</taxon>
    </lineage>
</organism>
<evidence type="ECO:0000259" key="11">
    <source>
        <dbReference type="PROSITE" id="PS51779"/>
    </source>
</evidence>
<dbReference type="Gene3D" id="2.40.160.50">
    <property type="entry name" value="membrane protein fhac: a member of the omp85/tpsb transporter family"/>
    <property type="match status" value="1"/>
</dbReference>
<evidence type="ECO:0000256" key="2">
    <source>
        <dbReference type="ARBA" id="ARBA00009055"/>
    </source>
</evidence>
<evidence type="ECO:0000256" key="3">
    <source>
        <dbReference type="ARBA" id="ARBA00022448"/>
    </source>
</evidence>
<keyword evidence="6" id="KW-0653">Protein transport</keyword>
<feature type="domain" description="POTRA" evidence="11">
    <location>
        <begin position="77"/>
        <end position="152"/>
    </location>
</feature>
<keyword evidence="10" id="KW-0732">Signal</keyword>
<feature type="region of interest" description="Disordered" evidence="9">
    <location>
        <begin position="34"/>
        <end position="60"/>
    </location>
</feature>
<evidence type="ECO:0000256" key="10">
    <source>
        <dbReference type="SAM" id="SignalP"/>
    </source>
</evidence>
<comment type="caution">
    <text evidence="12">The sequence shown here is derived from an EMBL/GenBank/DDBJ whole genome shotgun (WGS) entry which is preliminary data.</text>
</comment>
<evidence type="ECO:0000256" key="1">
    <source>
        <dbReference type="ARBA" id="ARBA00004442"/>
    </source>
</evidence>
<dbReference type="Gene3D" id="3.10.20.310">
    <property type="entry name" value="membrane protein fhac"/>
    <property type="match status" value="1"/>
</dbReference>
<evidence type="ECO:0000256" key="6">
    <source>
        <dbReference type="ARBA" id="ARBA00022927"/>
    </source>
</evidence>
<dbReference type="AlphaFoldDB" id="N6YTB5"/>
<feature type="signal peptide" evidence="10">
    <location>
        <begin position="1"/>
        <end position="32"/>
    </location>
</feature>
<evidence type="ECO:0000256" key="9">
    <source>
        <dbReference type="SAM" id="MobiDB-lite"/>
    </source>
</evidence>
<dbReference type="EMBL" id="AMXF01000043">
    <property type="protein sequence ID" value="ENO97521.1"/>
    <property type="molecule type" value="Genomic_DNA"/>
</dbReference>
<evidence type="ECO:0000313" key="13">
    <source>
        <dbReference type="Proteomes" id="UP000013047"/>
    </source>
</evidence>
<keyword evidence="8" id="KW-0998">Cell outer membrane</keyword>
<dbReference type="InterPro" id="IPR034746">
    <property type="entry name" value="POTRA"/>
</dbReference>
<keyword evidence="13" id="KW-1185">Reference proteome</keyword>
<reference evidence="12 13" key="1">
    <citation type="submission" date="2012-09" db="EMBL/GenBank/DDBJ databases">
        <title>Draft Genome Sequences of 6 Strains from Genus Thauera.</title>
        <authorList>
            <person name="Liu B."/>
            <person name="Shapleigh J.P."/>
            <person name="Frostegard A.H."/>
        </authorList>
    </citation>
    <scope>NUCLEOTIDE SEQUENCE [LARGE SCALE GENOMIC DNA]</scope>
    <source>
        <strain evidence="12 13">B4P</strain>
    </source>
</reference>
<evidence type="ECO:0000256" key="7">
    <source>
        <dbReference type="ARBA" id="ARBA00023136"/>
    </source>
</evidence>
<dbReference type="GO" id="GO:0009279">
    <property type="term" value="C:cell outer membrane"/>
    <property type="evidence" value="ECO:0007669"/>
    <property type="project" value="UniProtKB-SubCell"/>
</dbReference>
<dbReference type="InterPro" id="IPR051544">
    <property type="entry name" value="TPS_OM_transporter"/>
</dbReference>
<comment type="similarity">
    <text evidence="2">Belongs to the TPS (TC 1.B.20) family.</text>
</comment>
<sequence length="564" mass="60501">MKTSRSSGSKVYGLRACLIAGAVLVVTPPAGAQMPPGAGDVLREASPPERVPPGTEEAPLLPERAAPAPAAAAGPSFVLRAVRFAGNSAFTDAQLQAEVAPWLGKEVSFADLQAMAAQVSARYREAGFLLAEAIVPAQAIEDGRVELSVIEGRMGAVRTTIDAAAPVREAVIRDIAAGLPSGEPLRGAELERTMLLLSDLPGLRPEAALEPGTEPGSVDLVLEVAPRRRWDLMVDVDNHGSRSTSEYRAGLLGRINSPLRLGDNLDVRLQAGTGGRLAYGRVGYELPVGGRGTRFGVSVARVEYELGEEFAALDANGEADLVEVGLTHPFVRSRARNLFGRLGWQAKRLDDRLDAVGFTEDKKLRSVHAGLNYEQRDDWLGGGYMSAELTVHRGRLRLDPDALALDQAGRRSAGNFTRWTYGLSRLNALMDKTSLYFAISGQFASRNLDSAEKVALGGPRAVRAYAPSEATVDVGHVATLELRRALTPELSVQLFHDWGWGHSDRHALGGTDNSVSLRGAGVGAFWSLAGETVLRTSLAWRTSARGEVDRDRVPRLYVQLTHAF</sequence>
<dbReference type="PROSITE" id="PS51779">
    <property type="entry name" value="POTRA"/>
    <property type="match status" value="1"/>
</dbReference>
<evidence type="ECO:0000256" key="4">
    <source>
        <dbReference type="ARBA" id="ARBA00022452"/>
    </source>
</evidence>
<dbReference type="PANTHER" id="PTHR34597">
    <property type="entry name" value="SLR1661 PROTEIN"/>
    <property type="match status" value="1"/>
</dbReference>
<keyword evidence="3" id="KW-0813">Transport</keyword>
<dbReference type="GO" id="GO:0098046">
    <property type="term" value="C:type V protein secretion system complex"/>
    <property type="evidence" value="ECO:0007669"/>
    <property type="project" value="TreeGrafter"/>
</dbReference>
<evidence type="ECO:0000256" key="5">
    <source>
        <dbReference type="ARBA" id="ARBA00022692"/>
    </source>
</evidence>
<dbReference type="Pfam" id="PF03865">
    <property type="entry name" value="ShlB"/>
    <property type="match status" value="1"/>
</dbReference>